<feature type="compositionally biased region" description="Polar residues" evidence="1">
    <location>
        <begin position="267"/>
        <end position="300"/>
    </location>
</feature>
<dbReference type="OrthoDB" id="1321677at2759"/>
<evidence type="ECO:0000313" key="3">
    <source>
        <dbReference type="Proteomes" id="UP000224567"/>
    </source>
</evidence>
<evidence type="ECO:0000313" key="2">
    <source>
        <dbReference type="EMBL" id="PHT57810.1"/>
    </source>
</evidence>
<dbReference type="PANTHER" id="PTHR32002">
    <property type="entry name" value="PROTEIN NLP8"/>
    <property type="match status" value="1"/>
</dbReference>
<sequence length="469" mass="51745">MADSIPSVEYQNCRGVPSNSEVIQRSGIALTKMVYDFRKCPCVLELFHVLRLSLGVQKNSRFYQIELQYPAGALVRVLFDAWDIQLSADVDSTTLTSTCVVTKKFLSPSSVANRRTRPDLMEEQQSPEVLNGAKGAEGVNATAEAHNHASFSENKQTGKKSERKRGKAEKTISLEVLQQYFAESVKDAAKSLGGMTDSPCKASEYYEEKNEFSNHGTPASHEEAEPSNQMLGSRIIGNEELSPKQNGFVREGSHRSRTGSFSREESTGTPTSHGSCQGSPCPANESSPQNELDNSPTQESVMKLDKAKDQFPLPAEKMPQFSTRHEVTSITIKATFDFVSSGIFKLKEEVAKRLKLEVDVTATVEEHNMIVDNPSTASKDEEKVKSVSLGERKNYPFERFNISDEAPKKLTQLINDYSEGIADGLLKHHAGRDCGPFLAAYAEYLSDGLQVPNDGLDAGLLRKRYATLL</sequence>
<name>A0A2G2XJZ0_CAPBA</name>
<dbReference type="STRING" id="33114.A0A2G2XJZ0"/>
<evidence type="ECO:0000256" key="1">
    <source>
        <dbReference type="SAM" id="MobiDB-lite"/>
    </source>
</evidence>
<feature type="compositionally biased region" description="Basic residues" evidence="1">
    <location>
        <begin position="157"/>
        <end position="167"/>
    </location>
</feature>
<gene>
    <name evidence="2" type="ORF">CQW23_00173</name>
</gene>
<dbReference type="EMBL" id="MLFT02000001">
    <property type="protein sequence ID" value="PHT57810.1"/>
    <property type="molecule type" value="Genomic_DNA"/>
</dbReference>
<organism evidence="2 3">
    <name type="scientific">Capsicum baccatum</name>
    <name type="common">Peruvian pepper</name>
    <dbReference type="NCBI Taxonomy" id="33114"/>
    <lineage>
        <taxon>Eukaryota</taxon>
        <taxon>Viridiplantae</taxon>
        <taxon>Streptophyta</taxon>
        <taxon>Embryophyta</taxon>
        <taxon>Tracheophyta</taxon>
        <taxon>Spermatophyta</taxon>
        <taxon>Magnoliopsida</taxon>
        <taxon>eudicotyledons</taxon>
        <taxon>Gunneridae</taxon>
        <taxon>Pentapetalae</taxon>
        <taxon>asterids</taxon>
        <taxon>lamiids</taxon>
        <taxon>Solanales</taxon>
        <taxon>Solanaceae</taxon>
        <taxon>Solanoideae</taxon>
        <taxon>Capsiceae</taxon>
        <taxon>Capsicum</taxon>
    </lineage>
</organism>
<feature type="region of interest" description="Disordered" evidence="1">
    <location>
        <begin position="144"/>
        <end position="169"/>
    </location>
</feature>
<dbReference type="PANTHER" id="PTHR32002:SF35">
    <property type="entry name" value="PROTEIN NLP6"/>
    <property type="match status" value="1"/>
</dbReference>
<proteinExistence type="predicted"/>
<dbReference type="GO" id="GO:0003700">
    <property type="term" value="F:DNA-binding transcription factor activity"/>
    <property type="evidence" value="ECO:0007669"/>
    <property type="project" value="InterPro"/>
</dbReference>
<comment type="caution">
    <text evidence="2">The sequence shown here is derived from an EMBL/GenBank/DDBJ whole genome shotgun (WGS) entry which is preliminary data.</text>
</comment>
<dbReference type="Proteomes" id="UP000224567">
    <property type="component" value="Unassembled WGS sequence"/>
</dbReference>
<dbReference type="InterPro" id="IPR045012">
    <property type="entry name" value="NLP"/>
</dbReference>
<feature type="region of interest" description="Disordered" evidence="1">
    <location>
        <begin position="240"/>
        <end position="301"/>
    </location>
</feature>
<keyword evidence="3" id="KW-1185">Reference proteome</keyword>
<accession>A0A2G2XJZ0</accession>
<dbReference type="AlphaFoldDB" id="A0A2G2XJZ0"/>
<reference evidence="2 3" key="1">
    <citation type="journal article" date="2017" name="Genome Biol.">
        <title>New reference genome sequences of hot pepper reveal the massive evolution of plant disease-resistance genes by retroduplication.</title>
        <authorList>
            <person name="Kim S."/>
            <person name="Park J."/>
            <person name="Yeom S.I."/>
            <person name="Kim Y.M."/>
            <person name="Seo E."/>
            <person name="Kim K.T."/>
            <person name="Kim M.S."/>
            <person name="Lee J.M."/>
            <person name="Cheong K."/>
            <person name="Shin H.S."/>
            <person name="Kim S.B."/>
            <person name="Han K."/>
            <person name="Lee J."/>
            <person name="Park M."/>
            <person name="Lee H.A."/>
            <person name="Lee H.Y."/>
            <person name="Lee Y."/>
            <person name="Oh S."/>
            <person name="Lee J.H."/>
            <person name="Choi E."/>
            <person name="Choi E."/>
            <person name="Lee S.E."/>
            <person name="Jeon J."/>
            <person name="Kim H."/>
            <person name="Choi G."/>
            <person name="Song H."/>
            <person name="Lee J."/>
            <person name="Lee S.C."/>
            <person name="Kwon J.K."/>
            <person name="Lee H.Y."/>
            <person name="Koo N."/>
            <person name="Hong Y."/>
            <person name="Kim R.W."/>
            <person name="Kang W.H."/>
            <person name="Huh J.H."/>
            <person name="Kang B.C."/>
            <person name="Yang T.J."/>
            <person name="Lee Y.H."/>
            <person name="Bennetzen J.L."/>
            <person name="Choi D."/>
        </authorList>
    </citation>
    <scope>NUCLEOTIDE SEQUENCE [LARGE SCALE GENOMIC DNA]</scope>
    <source>
        <strain evidence="3">cv. PBC81</strain>
    </source>
</reference>
<feature type="region of interest" description="Disordered" evidence="1">
    <location>
        <begin position="207"/>
        <end position="228"/>
    </location>
</feature>
<protein>
    <submittedName>
        <fullName evidence="2">Uncharacterized protein</fullName>
    </submittedName>
</protein>
<reference evidence="3" key="2">
    <citation type="journal article" date="2017" name="J. Anim. Genet.">
        <title>Multiple reference genome sequences of hot pepper reveal the massive evolution of plant disease resistance genes by retroduplication.</title>
        <authorList>
            <person name="Kim S."/>
            <person name="Park J."/>
            <person name="Yeom S.-I."/>
            <person name="Kim Y.-M."/>
            <person name="Seo E."/>
            <person name="Kim K.-T."/>
            <person name="Kim M.-S."/>
            <person name="Lee J.M."/>
            <person name="Cheong K."/>
            <person name="Shin H.-S."/>
            <person name="Kim S.-B."/>
            <person name="Han K."/>
            <person name="Lee J."/>
            <person name="Park M."/>
            <person name="Lee H.-A."/>
            <person name="Lee H.-Y."/>
            <person name="Lee Y."/>
            <person name="Oh S."/>
            <person name="Lee J.H."/>
            <person name="Choi E."/>
            <person name="Choi E."/>
            <person name="Lee S.E."/>
            <person name="Jeon J."/>
            <person name="Kim H."/>
            <person name="Choi G."/>
            <person name="Song H."/>
            <person name="Lee J."/>
            <person name="Lee S.-C."/>
            <person name="Kwon J.-K."/>
            <person name="Lee H.-Y."/>
            <person name="Koo N."/>
            <person name="Hong Y."/>
            <person name="Kim R.W."/>
            <person name="Kang W.-H."/>
            <person name="Huh J.H."/>
            <person name="Kang B.-C."/>
            <person name="Yang T.-J."/>
            <person name="Lee Y.-H."/>
            <person name="Bennetzen J.L."/>
            <person name="Choi D."/>
        </authorList>
    </citation>
    <scope>NUCLEOTIDE SEQUENCE [LARGE SCALE GENOMIC DNA]</scope>
    <source>
        <strain evidence="3">cv. PBC81</strain>
    </source>
</reference>